<dbReference type="KEGG" id="pgin:FRZ67_20755"/>
<dbReference type="Pfam" id="PF00722">
    <property type="entry name" value="Glyco_hydro_16"/>
    <property type="match status" value="1"/>
</dbReference>
<dbReference type="RefSeq" id="WP_147192488.1">
    <property type="nucleotide sequence ID" value="NZ_CP042435.1"/>
</dbReference>
<dbReference type="InterPro" id="IPR050546">
    <property type="entry name" value="Glycosyl_Hydrlase_16"/>
</dbReference>
<dbReference type="PROSITE" id="PS51762">
    <property type="entry name" value="GH16_2"/>
    <property type="match status" value="1"/>
</dbReference>
<dbReference type="SUPFAM" id="SSF49899">
    <property type="entry name" value="Concanavalin A-like lectins/glucanases"/>
    <property type="match status" value="1"/>
</dbReference>
<reference evidence="4 5" key="1">
    <citation type="journal article" date="2016" name="Int. J. Syst. Evol. Microbiol.">
        <title>Panacibacter ginsenosidivorans gen. nov., sp. nov., with ginsenoside converting activity isolated from soil of a ginseng field.</title>
        <authorList>
            <person name="Siddiqi M.Z."/>
            <person name="Muhammad Shafi S."/>
            <person name="Choi K.D."/>
            <person name="Im W.T."/>
        </authorList>
    </citation>
    <scope>NUCLEOTIDE SEQUENCE [LARGE SCALE GENOMIC DNA]</scope>
    <source>
        <strain evidence="4 5">Gsoil1550</strain>
    </source>
</reference>
<keyword evidence="2" id="KW-0732">Signal</keyword>
<feature type="domain" description="GH16" evidence="3">
    <location>
        <begin position="40"/>
        <end position="304"/>
    </location>
</feature>
<name>A0A5B8VE66_9BACT</name>
<evidence type="ECO:0000313" key="4">
    <source>
        <dbReference type="EMBL" id="QEC69612.1"/>
    </source>
</evidence>
<evidence type="ECO:0000259" key="3">
    <source>
        <dbReference type="PROSITE" id="PS51762"/>
    </source>
</evidence>
<feature type="chain" id="PRO_5022843898" evidence="2">
    <location>
        <begin position="22"/>
        <end position="304"/>
    </location>
</feature>
<dbReference type="Proteomes" id="UP000321533">
    <property type="component" value="Chromosome"/>
</dbReference>
<dbReference type="PROSITE" id="PS51257">
    <property type="entry name" value="PROKAR_LIPOPROTEIN"/>
    <property type="match status" value="1"/>
</dbReference>
<dbReference type="GO" id="GO:0005975">
    <property type="term" value="P:carbohydrate metabolic process"/>
    <property type="evidence" value="ECO:0007669"/>
    <property type="project" value="InterPro"/>
</dbReference>
<dbReference type="OrthoDB" id="9776255at2"/>
<gene>
    <name evidence="4" type="ORF">FRZ67_20755</name>
</gene>
<proteinExistence type="inferred from homology"/>
<feature type="signal peptide" evidence="2">
    <location>
        <begin position="1"/>
        <end position="21"/>
    </location>
</feature>
<dbReference type="PANTHER" id="PTHR10963:SF55">
    <property type="entry name" value="GLYCOSIDE HYDROLASE FAMILY 16 PROTEIN"/>
    <property type="match status" value="1"/>
</dbReference>
<evidence type="ECO:0000256" key="2">
    <source>
        <dbReference type="SAM" id="SignalP"/>
    </source>
</evidence>
<dbReference type="PANTHER" id="PTHR10963">
    <property type="entry name" value="GLYCOSYL HYDROLASE-RELATED"/>
    <property type="match status" value="1"/>
</dbReference>
<accession>A0A5B8VE66</accession>
<sequence>MKKRHISYNALFALLCTIGLLSCKKQMNTTASQKADAAPVAENNTSVNATGICDYIFNESAVTAAGYTKVFEDNFDTDLSKWNIWTGGAFNNELEYYQAANMQLVNSNLVITAKKETVTGATTPFDATPKTFNYTSGRIECKTNISASTATPKVRIVARIKLPAGYGMWPAYWSYGDPWPTQGEIDYLEAKGQEPFKYQTNYFYGRATNRNLVKNQVGFITSNVDLTTCYHVYEMIWSQNSLTSLFDGNVVETKTGSYVPNLFGKTERITLNLAVGGNFFTNFNPALIATGSMYVDYVKVFTSN</sequence>
<dbReference type="GO" id="GO:0004553">
    <property type="term" value="F:hydrolase activity, hydrolyzing O-glycosyl compounds"/>
    <property type="evidence" value="ECO:0007669"/>
    <property type="project" value="InterPro"/>
</dbReference>
<dbReference type="EMBL" id="CP042435">
    <property type="protein sequence ID" value="QEC69612.1"/>
    <property type="molecule type" value="Genomic_DNA"/>
</dbReference>
<dbReference type="Gene3D" id="2.60.120.200">
    <property type="match status" value="1"/>
</dbReference>
<dbReference type="InterPro" id="IPR000757">
    <property type="entry name" value="Beta-glucanase-like"/>
</dbReference>
<dbReference type="InterPro" id="IPR013320">
    <property type="entry name" value="ConA-like_dom_sf"/>
</dbReference>
<evidence type="ECO:0000256" key="1">
    <source>
        <dbReference type="ARBA" id="ARBA00006865"/>
    </source>
</evidence>
<dbReference type="CDD" id="cd08023">
    <property type="entry name" value="GH16_laminarinase_like"/>
    <property type="match status" value="1"/>
</dbReference>
<comment type="similarity">
    <text evidence="1">Belongs to the glycosyl hydrolase 16 family.</text>
</comment>
<keyword evidence="4" id="KW-0378">Hydrolase</keyword>
<dbReference type="AlphaFoldDB" id="A0A5B8VE66"/>
<evidence type="ECO:0000313" key="5">
    <source>
        <dbReference type="Proteomes" id="UP000321533"/>
    </source>
</evidence>
<protein>
    <submittedName>
        <fullName evidence="4">Glycoside hydrolase family 16 protein</fullName>
    </submittedName>
</protein>
<keyword evidence="5" id="KW-1185">Reference proteome</keyword>
<organism evidence="4 5">
    <name type="scientific">Panacibacter ginsenosidivorans</name>
    <dbReference type="NCBI Taxonomy" id="1813871"/>
    <lineage>
        <taxon>Bacteria</taxon>
        <taxon>Pseudomonadati</taxon>
        <taxon>Bacteroidota</taxon>
        <taxon>Chitinophagia</taxon>
        <taxon>Chitinophagales</taxon>
        <taxon>Chitinophagaceae</taxon>
        <taxon>Panacibacter</taxon>
    </lineage>
</organism>